<protein>
    <submittedName>
        <fullName evidence="1">Uncharacterized protein</fullName>
    </submittedName>
</protein>
<evidence type="ECO:0000313" key="2">
    <source>
        <dbReference type="Proteomes" id="UP000826661"/>
    </source>
</evidence>
<sequence>MQALASHQFQSADNFFFECIIGLLSDPTSSYLHSRAKIKICVKTILINYTRNTNLDSHPILILKGARCLGGYERRHNCCKGRQVGLDLTTMTSSAEALLAKTTT</sequence>
<gene>
    <name evidence="1" type="ORF">H0G86_010751</name>
</gene>
<evidence type="ECO:0000313" key="1">
    <source>
        <dbReference type="EMBL" id="QYT03803.1"/>
    </source>
</evidence>
<proteinExistence type="predicted"/>
<dbReference type="EMBL" id="CP075869">
    <property type="protein sequence ID" value="QYT03803.1"/>
    <property type="molecule type" value="Genomic_DNA"/>
</dbReference>
<accession>A0A8G0PKC5</accession>
<dbReference type="Proteomes" id="UP000826661">
    <property type="component" value="Chromosome VI"/>
</dbReference>
<reference evidence="1 2" key="1">
    <citation type="journal article" date="2021" name="BMC Genomics">
        <title>Telomere-to-telomere genome assembly of asparaginase-producing Trichoderma simmonsii.</title>
        <authorList>
            <person name="Chung D."/>
            <person name="Kwon Y.M."/>
            <person name="Yang Y."/>
        </authorList>
    </citation>
    <scope>NUCLEOTIDE SEQUENCE [LARGE SCALE GENOMIC DNA]</scope>
    <source>
        <strain evidence="1 2">GH-Sj1</strain>
    </source>
</reference>
<organism evidence="1 2">
    <name type="scientific">Trichoderma simmonsii</name>
    <dbReference type="NCBI Taxonomy" id="1491479"/>
    <lineage>
        <taxon>Eukaryota</taxon>
        <taxon>Fungi</taxon>
        <taxon>Dikarya</taxon>
        <taxon>Ascomycota</taxon>
        <taxon>Pezizomycotina</taxon>
        <taxon>Sordariomycetes</taxon>
        <taxon>Hypocreomycetidae</taxon>
        <taxon>Hypocreales</taxon>
        <taxon>Hypocreaceae</taxon>
        <taxon>Trichoderma</taxon>
    </lineage>
</organism>
<dbReference type="AlphaFoldDB" id="A0A8G0PKC5"/>
<name>A0A8G0PKC5_9HYPO</name>
<keyword evidence="2" id="KW-1185">Reference proteome</keyword>